<name>A0A8T2V0T9_CERRI</name>
<dbReference type="Proteomes" id="UP000825935">
    <property type="component" value="Chromosome 3"/>
</dbReference>
<accession>A0A8T2V0T9</accession>
<dbReference type="InterPro" id="IPR044816">
    <property type="entry name" value="BURP"/>
</dbReference>
<dbReference type="InterPro" id="IPR004873">
    <property type="entry name" value="BURP_dom"/>
</dbReference>
<dbReference type="OrthoDB" id="654134at2759"/>
<dbReference type="PANTHER" id="PTHR31236:SF45">
    <property type="entry name" value="BURP DOMAIN-CONTAINING PROTEIN"/>
    <property type="match status" value="1"/>
</dbReference>
<sequence>MAYCSFELILLMFLMLAFASASPSPTFSSFWVNELPQISLPEALRKLESPLSDSETQELLVQLKDGAPLTSSKGGSFCTEAGLYCPEKAYVSGPQPRVCIPPFFNYEYGVLPCRHPPPAAAAMHASAIFFSPASLAVGRALQLPNISNDLQSLKLLPQSISQALPKLKQGNLLKLTGLFGVQKGSSMELEMENTLAHCSYKSEHEIRACVTSGEDMVSFITKAMGSKLTVYSTPLSVMESATVVDIVKVASRGRKVASCHNMKFPSLLFSCHMSATSELMQVSLKSTDGHTTTRPAICHMDTSYWNPSHIAFQVLNLEPGKGSVCHWFPENSFIFVES</sequence>
<evidence type="ECO:0000313" key="4">
    <source>
        <dbReference type="Proteomes" id="UP000825935"/>
    </source>
</evidence>
<dbReference type="OMA" id="PYPYTVF"/>
<protein>
    <recommendedName>
        <fullName evidence="2">BURP domain-containing protein</fullName>
    </recommendedName>
</protein>
<reference evidence="3" key="1">
    <citation type="submission" date="2021-08" db="EMBL/GenBank/DDBJ databases">
        <title>WGS assembly of Ceratopteris richardii.</title>
        <authorList>
            <person name="Marchant D.B."/>
            <person name="Chen G."/>
            <person name="Jenkins J."/>
            <person name="Shu S."/>
            <person name="Leebens-Mack J."/>
            <person name="Grimwood J."/>
            <person name="Schmutz J."/>
            <person name="Soltis P."/>
            <person name="Soltis D."/>
            <person name="Chen Z.-H."/>
        </authorList>
    </citation>
    <scope>NUCLEOTIDE SEQUENCE</scope>
    <source>
        <strain evidence="3">Whitten #5841</strain>
        <tissue evidence="3">Leaf</tissue>
    </source>
</reference>
<dbReference type="SMART" id="SM01045">
    <property type="entry name" value="BURP"/>
    <property type="match status" value="1"/>
</dbReference>
<feature type="chain" id="PRO_5035849179" description="BURP domain-containing protein" evidence="1">
    <location>
        <begin position="22"/>
        <end position="338"/>
    </location>
</feature>
<evidence type="ECO:0000256" key="1">
    <source>
        <dbReference type="SAM" id="SignalP"/>
    </source>
</evidence>
<organism evidence="3 4">
    <name type="scientific">Ceratopteris richardii</name>
    <name type="common">Triangle waterfern</name>
    <dbReference type="NCBI Taxonomy" id="49495"/>
    <lineage>
        <taxon>Eukaryota</taxon>
        <taxon>Viridiplantae</taxon>
        <taxon>Streptophyta</taxon>
        <taxon>Embryophyta</taxon>
        <taxon>Tracheophyta</taxon>
        <taxon>Polypodiopsida</taxon>
        <taxon>Polypodiidae</taxon>
        <taxon>Polypodiales</taxon>
        <taxon>Pteridineae</taxon>
        <taxon>Pteridaceae</taxon>
        <taxon>Parkerioideae</taxon>
        <taxon>Ceratopteris</taxon>
    </lineage>
</organism>
<dbReference type="AlphaFoldDB" id="A0A8T2V0T9"/>
<dbReference type="PROSITE" id="PS51277">
    <property type="entry name" value="BURP"/>
    <property type="match status" value="1"/>
</dbReference>
<keyword evidence="1" id="KW-0732">Signal</keyword>
<gene>
    <name evidence="3" type="ORF">KP509_03G022300</name>
</gene>
<evidence type="ECO:0000313" key="3">
    <source>
        <dbReference type="EMBL" id="KAH7441032.1"/>
    </source>
</evidence>
<feature type="signal peptide" evidence="1">
    <location>
        <begin position="1"/>
        <end position="21"/>
    </location>
</feature>
<keyword evidence="4" id="KW-1185">Reference proteome</keyword>
<dbReference type="EMBL" id="CM035408">
    <property type="protein sequence ID" value="KAH7441032.1"/>
    <property type="molecule type" value="Genomic_DNA"/>
</dbReference>
<feature type="domain" description="BURP" evidence="2">
    <location>
        <begin position="129"/>
        <end position="338"/>
    </location>
</feature>
<dbReference type="Pfam" id="PF03181">
    <property type="entry name" value="BURP"/>
    <property type="match status" value="1"/>
</dbReference>
<proteinExistence type="predicted"/>
<dbReference type="PANTHER" id="PTHR31236">
    <property type="entry name" value="BURP DOMAIN PROTEIN USPL1-LIKE"/>
    <property type="match status" value="1"/>
</dbReference>
<comment type="caution">
    <text evidence="3">The sequence shown here is derived from an EMBL/GenBank/DDBJ whole genome shotgun (WGS) entry which is preliminary data.</text>
</comment>
<evidence type="ECO:0000259" key="2">
    <source>
        <dbReference type="PROSITE" id="PS51277"/>
    </source>
</evidence>